<dbReference type="Gene3D" id="3.30.1250.10">
    <property type="entry name" value="Ribosome maturation protein SBDS, N-terminal domain"/>
    <property type="match status" value="1"/>
</dbReference>
<dbReference type="EMBL" id="JAHRHY010000006">
    <property type="protein sequence ID" value="KAG9068347.1"/>
    <property type="molecule type" value="Genomic_DNA"/>
</dbReference>
<dbReference type="OrthoDB" id="2567806at2759"/>
<organism evidence="3 4">
    <name type="scientific">Linnemannia hyalina</name>
    <dbReference type="NCBI Taxonomy" id="64524"/>
    <lineage>
        <taxon>Eukaryota</taxon>
        <taxon>Fungi</taxon>
        <taxon>Fungi incertae sedis</taxon>
        <taxon>Mucoromycota</taxon>
        <taxon>Mortierellomycotina</taxon>
        <taxon>Mortierellomycetes</taxon>
        <taxon>Mortierellales</taxon>
        <taxon>Mortierellaceae</taxon>
        <taxon>Linnemannia</taxon>
    </lineage>
</organism>
<feature type="compositionally biased region" description="Polar residues" evidence="1">
    <location>
        <begin position="33"/>
        <end position="43"/>
    </location>
</feature>
<comment type="caution">
    <text evidence="3">The sequence shown here is derived from an EMBL/GenBank/DDBJ whole genome shotgun (WGS) entry which is preliminary data.</text>
</comment>
<evidence type="ECO:0000259" key="2">
    <source>
        <dbReference type="Pfam" id="PF01172"/>
    </source>
</evidence>
<sequence>MDKIVYKAANHPGQHLPDVFILAEPGMAAKYRAQQSHQGPTSNHQKHVRESDMNQPPIALVDVVQSYEIFQTQTGRGFTGNVARPAKSDLEALFNTDDEQAIAEKIIMNGEIQEGRV</sequence>
<proteinExistence type="predicted"/>
<gene>
    <name evidence="3" type="ORF">KI688_010615</name>
</gene>
<dbReference type="SUPFAM" id="SSF89895">
    <property type="entry name" value="FYSH domain"/>
    <property type="match status" value="1"/>
</dbReference>
<feature type="domain" description="Ribosome maturation protein SDO1/SBDS N-terminal" evidence="2">
    <location>
        <begin position="55"/>
        <end position="115"/>
    </location>
</feature>
<evidence type="ECO:0000313" key="4">
    <source>
        <dbReference type="Proteomes" id="UP000707451"/>
    </source>
</evidence>
<dbReference type="Proteomes" id="UP000707451">
    <property type="component" value="Unassembled WGS sequence"/>
</dbReference>
<feature type="region of interest" description="Disordered" evidence="1">
    <location>
        <begin position="31"/>
        <end position="53"/>
    </location>
</feature>
<reference evidence="3" key="1">
    <citation type="submission" date="2021-06" db="EMBL/GenBank/DDBJ databases">
        <title>Genome Sequence of Mortierella hyaline Strain SCG-10, a Cold-Adapted, Nitrate-Reducing Fungus Isolated from Soil in Minnesota, USA.</title>
        <authorList>
            <person name="Aldossari N."/>
        </authorList>
    </citation>
    <scope>NUCLEOTIDE SEQUENCE</scope>
    <source>
        <strain evidence="3">SCG-10</strain>
    </source>
</reference>
<protein>
    <recommendedName>
        <fullName evidence="2">Ribosome maturation protein SDO1/SBDS N-terminal domain-containing protein</fullName>
    </recommendedName>
</protein>
<keyword evidence="4" id="KW-1185">Reference proteome</keyword>
<evidence type="ECO:0000313" key="3">
    <source>
        <dbReference type="EMBL" id="KAG9068347.1"/>
    </source>
</evidence>
<accession>A0A9P7XXE8</accession>
<evidence type="ECO:0000256" key="1">
    <source>
        <dbReference type="SAM" id="MobiDB-lite"/>
    </source>
</evidence>
<name>A0A9P7XXE8_9FUNG</name>
<dbReference type="Pfam" id="PF01172">
    <property type="entry name" value="SBDS_N"/>
    <property type="match status" value="1"/>
</dbReference>
<dbReference type="InterPro" id="IPR019783">
    <property type="entry name" value="SDO1/SBDS_N"/>
</dbReference>
<dbReference type="InterPro" id="IPR036786">
    <property type="entry name" value="Ribosome_mat_SBDS_N_sf"/>
</dbReference>
<dbReference type="AlphaFoldDB" id="A0A9P7XXE8"/>